<proteinExistence type="predicted"/>
<dbReference type="AlphaFoldDB" id="A0A814QAA6"/>
<dbReference type="Proteomes" id="UP000663889">
    <property type="component" value="Unassembled WGS sequence"/>
</dbReference>
<comment type="caution">
    <text evidence="1">The sequence shown here is derived from an EMBL/GenBank/DDBJ whole genome shotgun (WGS) entry which is preliminary data.</text>
</comment>
<dbReference type="EMBL" id="CAJNOU010000930">
    <property type="protein sequence ID" value="CAF1117802.1"/>
    <property type="molecule type" value="Genomic_DNA"/>
</dbReference>
<sequence>MVLGGLFTCVAQQVHINIEFTGDYKITHVHSKYKYEPEQLPLAKLNVKLHDLNAEEKRNLVFQLHVPKMDNNEQNVDMTSQQPMSLTQSSKEIQLFENQIIGNVIVMYIDSNTGRTITTEPVSFNLVRDLHPSDDLLHINHVLDIQRNRVGTTYALEQAMIEDDYRQSRAILKAQIDKIKASVSVQDPFCQKLIKDLEYHYPTERDYRSSQHNTYMSHTTERVICVLHVAIGKCKIIFSSILHETVSTMKAIHEEKCTALNGIPVIFRDILNYPDKKNMT</sequence>
<protein>
    <submittedName>
        <fullName evidence="1">Uncharacterized protein</fullName>
    </submittedName>
</protein>
<evidence type="ECO:0000313" key="2">
    <source>
        <dbReference type="Proteomes" id="UP000663889"/>
    </source>
</evidence>
<name>A0A814QAA6_9BILA</name>
<gene>
    <name evidence="1" type="ORF">SEV965_LOCUS16735</name>
</gene>
<organism evidence="1 2">
    <name type="scientific">Rotaria sordida</name>
    <dbReference type="NCBI Taxonomy" id="392033"/>
    <lineage>
        <taxon>Eukaryota</taxon>
        <taxon>Metazoa</taxon>
        <taxon>Spiralia</taxon>
        <taxon>Gnathifera</taxon>
        <taxon>Rotifera</taxon>
        <taxon>Eurotatoria</taxon>
        <taxon>Bdelloidea</taxon>
        <taxon>Philodinida</taxon>
        <taxon>Philodinidae</taxon>
        <taxon>Rotaria</taxon>
    </lineage>
</organism>
<evidence type="ECO:0000313" key="1">
    <source>
        <dbReference type="EMBL" id="CAF1117802.1"/>
    </source>
</evidence>
<reference evidence="1" key="1">
    <citation type="submission" date="2021-02" db="EMBL/GenBank/DDBJ databases">
        <authorList>
            <person name="Nowell W R."/>
        </authorList>
    </citation>
    <scope>NUCLEOTIDE SEQUENCE</scope>
</reference>
<accession>A0A814QAA6</accession>